<evidence type="ECO:0000313" key="2">
    <source>
        <dbReference type="Proteomes" id="UP001447151"/>
    </source>
</evidence>
<reference evidence="1 2" key="1">
    <citation type="submission" date="2024-05" db="EMBL/GenBank/DDBJ databases">
        <authorList>
            <person name="Matzinger S.R."/>
            <person name="Bankers L."/>
            <person name="Rossheim A."/>
            <person name="Hetherington-Rauth M.C."/>
            <person name="Smith A."/>
            <person name="Baird S."/>
            <person name="Polanco D."/>
        </authorList>
    </citation>
    <scope>NUCLEOTIDE SEQUENCE [LARGE SCALE GENOMIC DNA]</scope>
    <source>
        <strain evidence="1 2">2024CJ-00066</strain>
    </source>
</reference>
<keyword evidence="2" id="KW-1185">Reference proteome</keyword>
<protein>
    <recommendedName>
        <fullName evidence="3">Phage associated protein</fullName>
    </recommendedName>
</protein>
<comment type="caution">
    <text evidence="1">The sequence shown here is derived from an EMBL/GenBank/DDBJ whole genome shotgun (WGS) entry which is preliminary data.</text>
</comment>
<organism evidence="1 2">
    <name type="scientific">Neisseria polysaccharea</name>
    <dbReference type="NCBI Taxonomy" id="489"/>
    <lineage>
        <taxon>Bacteria</taxon>
        <taxon>Pseudomonadati</taxon>
        <taxon>Pseudomonadota</taxon>
        <taxon>Betaproteobacteria</taxon>
        <taxon>Neisseriales</taxon>
        <taxon>Neisseriaceae</taxon>
        <taxon>Neisseria</taxon>
    </lineage>
</organism>
<dbReference type="Proteomes" id="UP001447151">
    <property type="component" value="Unassembled WGS sequence"/>
</dbReference>
<sequence length="128" mass="14557">MHDNRHELEERICEMLARGHSMAKICRRKDMPAESTVYKWLAEGGAFSERYAHAREQQADLYADEIIEIADNCPPVQEEIAKAKVRIDARKWKAARLAPKKYGDRLDVNAVAAVKVESRSLADIFTDG</sequence>
<dbReference type="Pfam" id="PF20901">
    <property type="entry name" value="Sf6_terminase"/>
    <property type="match status" value="1"/>
</dbReference>
<proteinExistence type="predicted"/>
<dbReference type="Gene3D" id="1.10.10.60">
    <property type="entry name" value="Homeodomain-like"/>
    <property type="match status" value="1"/>
</dbReference>
<gene>
    <name evidence="1" type="ORF">ABM124_08120</name>
</gene>
<evidence type="ECO:0008006" key="3">
    <source>
        <dbReference type="Google" id="ProtNLM"/>
    </source>
</evidence>
<dbReference type="InterPro" id="IPR048683">
    <property type="entry name" value="Sf6_terminase"/>
</dbReference>
<dbReference type="RefSeq" id="WP_107863734.1">
    <property type="nucleotide sequence ID" value="NZ_JBECZB010000010.1"/>
</dbReference>
<dbReference type="EMBL" id="JBECZB010000010">
    <property type="protein sequence ID" value="MEQ3511269.1"/>
    <property type="molecule type" value="Genomic_DNA"/>
</dbReference>
<evidence type="ECO:0000313" key="1">
    <source>
        <dbReference type="EMBL" id="MEQ3511269.1"/>
    </source>
</evidence>
<name>A0ABV1JLA8_NEIPO</name>
<accession>A0ABV1JLA8</accession>